<keyword evidence="6" id="KW-0732">Signal</keyword>
<keyword evidence="9" id="KW-0067">ATP-binding</keyword>
<dbReference type="SMART" id="SM00473">
    <property type="entry name" value="PAN_AP"/>
    <property type="match status" value="1"/>
</dbReference>
<dbReference type="PANTHER" id="PTHR27002">
    <property type="entry name" value="RECEPTOR-LIKE SERINE/THREONINE-PROTEIN KINASE SD1-8"/>
    <property type="match status" value="1"/>
</dbReference>
<dbReference type="PROSITE" id="PS50948">
    <property type="entry name" value="PAN"/>
    <property type="match status" value="1"/>
</dbReference>
<keyword evidence="3" id="KW-1003">Cell membrane</keyword>
<dbReference type="CDD" id="cd01098">
    <property type="entry name" value="PAN_AP_plant"/>
    <property type="match status" value="1"/>
</dbReference>
<evidence type="ECO:0000256" key="6">
    <source>
        <dbReference type="ARBA" id="ARBA00022729"/>
    </source>
</evidence>
<keyword evidence="21" id="KW-0675">Receptor</keyword>
<dbReference type="InterPro" id="IPR008271">
    <property type="entry name" value="Ser/Thr_kinase_AS"/>
</dbReference>
<organism evidence="21 22">
    <name type="scientific">Vitis vinifera</name>
    <name type="common">Grape</name>
    <dbReference type="NCBI Taxonomy" id="29760"/>
    <lineage>
        <taxon>Eukaryota</taxon>
        <taxon>Viridiplantae</taxon>
        <taxon>Streptophyta</taxon>
        <taxon>Embryophyta</taxon>
        <taxon>Tracheophyta</taxon>
        <taxon>Spermatophyta</taxon>
        <taxon>Magnoliopsida</taxon>
        <taxon>eudicotyledons</taxon>
        <taxon>Gunneridae</taxon>
        <taxon>Pentapetalae</taxon>
        <taxon>rosids</taxon>
        <taxon>Vitales</taxon>
        <taxon>Vitaceae</taxon>
        <taxon>Viteae</taxon>
        <taxon>Vitis</taxon>
    </lineage>
</organism>
<dbReference type="Gene3D" id="2.90.10.10">
    <property type="entry name" value="Bulb-type lectin domain"/>
    <property type="match status" value="2"/>
</dbReference>
<dbReference type="GO" id="GO:0005524">
    <property type="term" value="F:ATP binding"/>
    <property type="evidence" value="ECO:0007669"/>
    <property type="project" value="UniProtKB-KW"/>
</dbReference>
<dbReference type="FunFam" id="3.30.200.20:FF:000195">
    <property type="entry name" value="G-type lectin S-receptor-like serine/threonine-protein kinase"/>
    <property type="match status" value="1"/>
</dbReference>
<evidence type="ECO:0000256" key="12">
    <source>
        <dbReference type="ARBA" id="ARBA00047899"/>
    </source>
</evidence>
<keyword evidence="8 21" id="KW-0418">Kinase</keyword>
<evidence type="ECO:0000256" key="3">
    <source>
        <dbReference type="ARBA" id="ARBA00022475"/>
    </source>
</evidence>
<dbReference type="SMART" id="SM00108">
    <property type="entry name" value="B_lectin"/>
    <property type="match status" value="2"/>
</dbReference>
<comment type="subcellular location">
    <subcellularLocation>
        <location evidence="1">Cell membrane</location>
        <topology evidence="1">Single-pass type I membrane protein</topology>
    </subcellularLocation>
</comment>
<keyword evidence="11" id="KW-0325">Glycoprotein</keyword>
<keyword evidence="5" id="KW-0808">Transferase</keyword>
<evidence type="ECO:0000313" key="21">
    <source>
        <dbReference type="EMBL" id="RVW76138.1"/>
    </source>
</evidence>
<dbReference type="EC" id="2.7.11.1" evidence="2"/>
<feature type="domain" description="Protein kinase" evidence="17">
    <location>
        <begin position="483"/>
        <end position="771"/>
    </location>
</feature>
<dbReference type="SUPFAM" id="SSF56112">
    <property type="entry name" value="Protein kinase-like (PK-like)"/>
    <property type="match status" value="1"/>
</dbReference>
<dbReference type="GO" id="GO:0004674">
    <property type="term" value="F:protein serine/threonine kinase activity"/>
    <property type="evidence" value="ECO:0007669"/>
    <property type="project" value="UniProtKB-KW"/>
</dbReference>
<dbReference type="PROSITE" id="PS50011">
    <property type="entry name" value="PROTEIN_KINASE_DOM"/>
    <property type="match status" value="1"/>
</dbReference>
<dbReference type="PROSITE" id="PS50927">
    <property type="entry name" value="BULB_LECTIN"/>
    <property type="match status" value="2"/>
</dbReference>
<evidence type="ECO:0000256" key="7">
    <source>
        <dbReference type="ARBA" id="ARBA00022741"/>
    </source>
</evidence>
<dbReference type="InterPro" id="IPR003609">
    <property type="entry name" value="Pan_app"/>
</dbReference>
<dbReference type="Pfam" id="PF08276">
    <property type="entry name" value="PAN_2"/>
    <property type="match status" value="1"/>
</dbReference>
<dbReference type="Pfam" id="PF07714">
    <property type="entry name" value="PK_Tyr_Ser-Thr"/>
    <property type="match status" value="1"/>
</dbReference>
<feature type="region of interest" description="Disordered" evidence="15">
    <location>
        <begin position="1117"/>
        <end position="1136"/>
    </location>
</feature>
<evidence type="ECO:0000256" key="13">
    <source>
        <dbReference type="ARBA" id="ARBA00048679"/>
    </source>
</evidence>
<proteinExistence type="predicted"/>
<sequence>MNHCGTWGCGMDASCRCPTAVILFLLSIFYSLPSFCYADSTLTQGQSIRDGETVNSSSQHLHWDSFSPENSTSRYVGIWYNKIEGQTVVWVANRDSPISASASSSNSTAILLDTGNLVLSSSDNVGDTDKAFWQSFNSSTDTFLPGMKVLVDETMGENRVFTSWKTEVDPSPGNYTMGVDPRAAPQIVIWDGSISSDLLRFQIRWNGTEEQLRWDSDKKEWGVVQSQPDNECEEYNKCGAFGICSFENSASCSCLEGFHPRHVDQWNKGNWSGGCVRRTQLQCDRSTSANGTGEGDGFLKVEGVKLPDFADRVNLDNKECEKQCLQNCSCMAYAHVTGIGCMMWGGDLVDIQHFAEGGRATLHLRLAGSELGWKVNSLSCQAVALQFVAKGIAKLVIVIIVVVGAVFLSLSTWLLWRFRAKLRAFLNLGQRKNELPILYVSSGREFSKDFSGSVDLVGEGKQGSGSELPLFNFKCVAAATGNFSDENKLGQGGFGPVYKVNFWNATRGEEIAVKRLSRRSGQGLEEFKNEMTLIAKLQHRNLVRLLGCCIEGEEKMLLYEYMPNKSLDFFIFDPAKQAELDWRKRFTIIEGIARGLLYLHRDSRLRIIHRDMKASNILLDEEMNPKISDFGMARIFGGDQNEANTTRVVGTFGYMSPEYAMEGLFSVKSDVYSFGVLLLEIVSGRRNTSFRLTEHSNLLSFAWQLWNEGKAMEFVDSSIRDSCSQDEVLRCIKVGMLCVQDSTIYRPTMSTVVLMLESETATLPMPRQPTFTSTRSSIDLDLFSEGLEIVLVKECSNMNLPISSAFVSSFFLLYNLMPSQYCSAIDAITPTQVLTQEQTLTSSGQIFELGFFNPGNSGKNYAGVWYKNISVPTIVWVANRERPLSALDSSAVLTIGSDGNLMLVDSMQNSVWSTNVSALSNNSTAVLLDDGDFVLKHSISGEFLWESFNHPCDTLPTQHEDSADATTIFYLEWNNSILEKWAMEWIKVHGLGSLKIRDWDEDKKKRSTRWEEPRSLCDLHGACGPYGVCNTYKSPICRCLKGFVPKSSDEWSKGNWTEVFLCWEGPLPPCMFRASLTTVSSIIFLATLVYSLHKWNANQKGKRRKGTQEDLAVTVDTSRDPPQGTTWRNHAKQEESSELPMFNFDEIGKLQDGQEITVKRLSSSSGQGIEEFKNEIVLISKLQHAQQGIGILLGPWVSVLMEKSSC</sequence>
<dbReference type="PROSITE" id="PS50026">
    <property type="entry name" value="EGF_3"/>
    <property type="match status" value="1"/>
</dbReference>
<dbReference type="GO" id="GO:0030246">
    <property type="term" value="F:carbohydrate binding"/>
    <property type="evidence" value="ECO:0007669"/>
    <property type="project" value="UniProtKB-KW"/>
</dbReference>
<dbReference type="EMBL" id="QGNW01000334">
    <property type="protein sequence ID" value="RVW76138.1"/>
    <property type="molecule type" value="Genomic_DNA"/>
</dbReference>
<dbReference type="Gene3D" id="3.30.200.20">
    <property type="entry name" value="Phosphorylase Kinase, domain 1"/>
    <property type="match status" value="2"/>
</dbReference>
<dbReference type="Pfam" id="PF01453">
    <property type="entry name" value="B_lectin"/>
    <property type="match status" value="2"/>
</dbReference>
<dbReference type="SUPFAM" id="SSF51110">
    <property type="entry name" value="alpha-D-mannose-specific plant lectins"/>
    <property type="match status" value="2"/>
</dbReference>
<dbReference type="PANTHER" id="PTHR27002:SF932">
    <property type="entry name" value="RECEPTOR-LIKE SERINE_THREONINE-PROTEIN KINASE"/>
    <property type="match status" value="1"/>
</dbReference>
<reference evidence="21 22" key="1">
    <citation type="journal article" date="2018" name="PLoS Genet.">
        <title>Population sequencing reveals clonal diversity and ancestral inbreeding in the grapevine cultivar Chardonnay.</title>
        <authorList>
            <person name="Roach M.J."/>
            <person name="Johnson D.L."/>
            <person name="Bohlmann J."/>
            <person name="van Vuuren H.J."/>
            <person name="Jones S.J."/>
            <person name="Pretorius I.S."/>
            <person name="Schmidt S.A."/>
            <person name="Borneman A.R."/>
        </authorList>
    </citation>
    <scope>NUCLEOTIDE SEQUENCE [LARGE SCALE GENOMIC DNA]</scope>
    <source>
        <strain evidence="22">cv. Chardonnay</strain>
        <tissue evidence="21">Leaf</tissue>
    </source>
</reference>
<keyword evidence="10" id="KW-1015">Disulfide bond</keyword>
<dbReference type="InterPro" id="IPR001245">
    <property type="entry name" value="Ser-Thr/Tyr_kinase_cat_dom"/>
</dbReference>
<keyword evidence="16" id="KW-0472">Membrane</keyword>
<dbReference type="SMART" id="SM00220">
    <property type="entry name" value="S_TKc"/>
    <property type="match status" value="1"/>
</dbReference>
<keyword evidence="21" id="KW-0430">Lectin</keyword>
<dbReference type="InterPro" id="IPR036426">
    <property type="entry name" value="Bulb-type_lectin_dom_sf"/>
</dbReference>
<evidence type="ECO:0000256" key="14">
    <source>
        <dbReference type="PROSITE-ProRule" id="PRU00076"/>
    </source>
</evidence>
<comment type="caution">
    <text evidence="14">Lacks conserved residue(s) required for the propagation of feature annotation.</text>
</comment>
<evidence type="ECO:0000256" key="8">
    <source>
        <dbReference type="ARBA" id="ARBA00022777"/>
    </source>
</evidence>
<feature type="transmembrane region" description="Helical" evidence="16">
    <location>
        <begin position="395"/>
        <end position="416"/>
    </location>
</feature>
<evidence type="ECO:0000256" key="16">
    <source>
        <dbReference type="SAM" id="Phobius"/>
    </source>
</evidence>
<comment type="catalytic activity">
    <reaction evidence="12">
        <text>L-threonyl-[protein] + ATP = O-phospho-L-threonyl-[protein] + ADP + H(+)</text>
        <dbReference type="Rhea" id="RHEA:46608"/>
        <dbReference type="Rhea" id="RHEA-COMP:11060"/>
        <dbReference type="Rhea" id="RHEA-COMP:11605"/>
        <dbReference type="ChEBI" id="CHEBI:15378"/>
        <dbReference type="ChEBI" id="CHEBI:30013"/>
        <dbReference type="ChEBI" id="CHEBI:30616"/>
        <dbReference type="ChEBI" id="CHEBI:61977"/>
        <dbReference type="ChEBI" id="CHEBI:456216"/>
        <dbReference type="EC" id="2.7.11.1"/>
    </reaction>
</comment>
<evidence type="ECO:0000256" key="11">
    <source>
        <dbReference type="ARBA" id="ARBA00023180"/>
    </source>
</evidence>
<evidence type="ECO:0000256" key="15">
    <source>
        <dbReference type="SAM" id="MobiDB-lite"/>
    </source>
</evidence>
<evidence type="ECO:0000256" key="9">
    <source>
        <dbReference type="ARBA" id="ARBA00022840"/>
    </source>
</evidence>
<keyword evidence="16" id="KW-1133">Transmembrane helix</keyword>
<evidence type="ECO:0000256" key="1">
    <source>
        <dbReference type="ARBA" id="ARBA00004251"/>
    </source>
</evidence>
<dbReference type="Gene3D" id="1.10.510.10">
    <property type="entry name" value="Transferase(Phosphotransferase) domain 1"/>
    <property type="match status" value="1"/>
</dbReference>
<dbReference type="InterPro" id="IPR001480">
    <property type="entry name" value="Bulb-type_lectin_dom"/>
</dbReference>
<comment type="caution">
    <text evidence="21">The sequence shown here is derived from an EMBL/GenBank/DDBJ whole genome shotgun (WGS) entry which is preliminary data.</text>
</comment>
<feature type="domain" description="Bulb-type lectin" evidence="19">
    <location>
        <begin position="825"/>
        <end position="948"/>
    </location>
</feature>
<dbReference type="CDD" id="cd14066">
    <property type="entry name" value="STKc_IRAK"/>
    <property type="match status" value="1"/>
</dbReference>
<dbReference type="PROSITE" id="PS00108">
    <property type="entry name" value="PROTEIN_KINASE_ST"/>
    <property type="match status" value="1"/>
</dbReference>
<accession>A0A438GVC3</accession>
<evidence type="ECO:0000259" key="19">
    <source>
        <dbReference type="PROSITE" id="PS50927"/>
    </source>
</evidence>
<dbReference type="InterPro" id="IPR000742">
    <property type="entry name" value="EGF"/>
</dbReference>
<gene>
    <name evidence="21" type="primary">B120_8</name>
    <name evidence="21" type="ORF">CK203_044240</name>
</gene>
<keyword evidence="14" id="KW-0245">EGF-like domain</keyword>
<dbReference type="CDD" id="cd00028">
    <property type="entry name" value="B_lectin"/>
    <property type="match status" value="1"/>
</dbReference>
<keyword evidence="7" id="KW-0547">Nucleotide-binding</keyword>
<evidence type="ECO:0000256" key="5">
    <source>
        <dbReference type="ARBA" id="ARBA00022679"/>
    </source>
</evidence>
<dbReference type="FunFam" id="1.10.510.10:FF:000060">
    <property type="entry name" value="G-type lectin S-receptor-like serine/threonine-protein kinase"/>
    <property type="match status" value="1"/>
</dbReference>
<evidence type="ECO:0000256" key="10">
    <source>
        <dbReference type="ARBA" id="ARBA00023157"/>
    </source>
</evidence>
<feature type="domain" description="Bulb-type lectin" evidence="19">
    <location>
        <begin position="39"/>
        <end position="173"/>
    </location>
</feature>
<keyword evidence="16" id="KW-0812">Transmembrane</keyword>
<feature type="domain" description="Apple" evidence="20">
    <location>
        <begin position="283"/>
        <end position="367"/>
    </location>
</feature>
<feature type="domain" description="EGF-like" evidence="18">
    <location>
        <begin position="228"/>
        <end position="264"/>
    </location>
</feature>
<evidence type="ECO:0000256" key="2">
    <source>
        <dbReference type="ARBA" id="ARBA00012513"/>
    </source>
</evidence>
<name>A0A438GVC3_VITVI</name>
<dbReference type="GO" id="GO:0048544">
    <property type="term" value="P:recognition of pollen"/>
    <property type="evidence" value="ECO:0007669"/>
    <property type="project" value="InterPro"/>
</dbReference>
<comment type="catalytic activity">
    <reaction evidence="13">
        <text>L-seryl-[protein] + ATP = O-phospho-L-seryl-[protein] + ADP + H(+)</text>
        <dbReference type="Rhea" id="RHEA:17989"/>
        <dbReference type="Rhea" id="RHEA-COMP:9863"/>
        <dbReference type="Rhea" id="RHEA-COMP:11604"/>
        <dbReference type="ChEBI" id="CHEBI:15378"/>
        <dbReference type="ChEBI" id="CHEBI:29999"/>
        <dbReference type="ChEBI" id="CHEBI:30616"/>
        <dbReference type="ChEBI" id="CHEBI:83421"/>
        <dbReference type="ChEBI" id="CHEBI:456216"/>
        <dbReference type="EC" id="2.7.11.1"/>
    </reaction>
</comment>
<dbReference type="InterPro" id="IPR000719">
    <property type="entry name" value="Prot_kinase_dom"/>
</dbReference>
<dbReference type="InterPro" id="IPR011009">
    <property type="entry name" value="Kinase-like_dom_sf"/>
</dbReference>
<keyword evidence="4" id="KW-0723">Serine/threonine-protein kinase</keyword>
<dbReference type="GO" id="GO:0005886">
    <property type="term" value="C:plasma membrane"/>
    <property type="evidence" value="ECO:0007669"/>
    <property type="project" value="UniProtKB-SubCell"/>
</dbReference>
<dbReference type="Pfam" id="PF00954">
    <property type="entry name" value="S_locus_glycop"/>
    <property type="match status" value="2"/>
</dbReference>
<feature type="transmembrane region" description="Helical" evidence="16">
    <location>
        <begin position="20"/>
        <end position="38"/>
    </location>
</feature>
<dbReference type="AlphaFoldDB" id="A0A438GVC3"/>
<dbReference type="CDD" id="cd00054">
    <property type="entry name" value="EGF_CA"/>
    <property type="match status" value="1"/>
</dbReference>
<evidence type="ECO:0000313" key="22">
    <source>
        <dbReference type="Proteomes" id="UP000288805"/>
    </source>
</evidence>
<dbReference type="InterPro" id="IPR000858">
    <property type="entry name" value="S_locus_glycoprot_dom"/>
</dbReference>
<protein>
    <recommendedName>
        <fullName evidence="2">non-specific serine/threonine protein kinase</fullName>
        <ecNumber evidence="2">2.7.11.1</ecNumber>
    </recommendedName>
</protein>
<evidence type="ECO:0000259" key="17">
    <source>
        <dbReference type="PROSITE" id="PS50011"/>
    </source>
</evidence>
<dbReference type="Proteomes" id="UP000288805">
    <property type="component" value="Unassembled WGS sequence"/>
</dbReference>
<evidence type="ECO:0000259" key="18">
    <source>
        <dbReference type="PROSITE" id="PS50026"/>
    </source>
</evidence>
<evidence type="ECO:0000259" key="20">
    <source>
        <dbReference type="PROSITE" id="PS50948"/>
    </source>
</evidence>
<evidence type="ECO:0000256" key="4">
    <source>
        <dbReference type="ARBA" id="ARBA00022527"/>
    </source>
</evidence>
<dbReference type="FunFam" id="2.90.10.10:FF:000001">
    <property type="entry name" value="G-type lectin S-receptor-like serine/threonine-protein kinase"/>
    <property type="match status" value="1"/>
</dbReference>